<feature type="compositionally biased region" description="Polar residues" evidence="6">
    <location>
        <begin position="121"/>
        <end position="133"/>
    </location>
</feature>
<feature type="region of interest" description="Disordered" evidence="6">
    <location>
        <begin position="223"/>
        <end position="260"/>
    </location>
</feature>
<feature type="compositionally biased region" description="Basic residues" evidence="6">
    <location>
        <begin position="824"/>
        <end position="834"/>
    </location>
</feature>
<feature type="region of interest" description="Disordered" evidence="6">
    <location>
        <begin position="1586"/>
        <end position="1613"/>
    </location>
</feature>
<feature type="compositionally biased region" description="Polar residues" evidence="6">
    <location>
        <begin position="406"/>
        <end position="417"/>
    </location>
</feature>
<evidence type="ECO:0000256" key="2">
    <source>
        <dbReference type="ARBA" id="ARBA00022491"/>
    </source>
</evidence>
<feature type="compositionally biased region" description="Polar residues" evidence="6">
    <location>
        <begin position="750"/>
        <end position="762"/>
    </location>
</feature>
<feature type="compositionally biased region" description="Polar residues" evidence="6">
    <location>
        <begin position="878"/>
        <end position="892"/>
    </location>
</feature>
<name>A0ABN8B5M0_CHISP</name>
<dbReference type="EMBL" id="OU963911">
    <property type="protein sequence ID" value="CAH0400960.1"/>
    <property type="molecule type" value="Genomic_DNA"/>
</dbReference>
<feature type="region of interest" description="Disordered" evidence="6">
    <location>
        <begin position="313"/>
        <end position="335"/>
    </location>
</feature>
<feature type="compositionally biased region" description="Basic residues" evidence="6">
    <location>
        <begin position="867"/>
        <end position="877"/>
    </location>
</feature>
<organism evidence="8 9">
    <name type="scientific">Chilo suppressalis</name>
    <name type="common">Asiatic rice borer moth</name>
    <dbReference type="NCBI Taxonomy" id="168631"/>
    <lineage>
        <taxon>Eukaryota</taxon>
        <taxon>Metazoa</taxon>
        <taxon>Ecdysozoa</taxon>
        <taxon>Arthropoda</taxon>
        <taxon>Hexapoda</taxon>
        <taxon>Insecta</taxon>
        <taxon>Pterygota</taxon>
        <taxon>Neoptera</taxon>
        <taxon>Endopterygota</taxon>
        <taxon>Lepidoptera</taxon>
        <taxon>Glossata</taxon>
        <taxon>Ditrysia</taxon>
        <taxon>Pyraloidea</taxon>
        <taxon>Crambidae</taxon>
        <taxon>Crambinae</taxon>
        <taxon>Chilo</taxon>
    </lineage>
</organism>
<dbReference type="InterPro" id="IPR018379">
    <property type="entry name" value="BEN_domain"/>
</dbReference>
<dbReference type="PANTHER" id="PTHR35346:SF1">
    <property type="entry name" value="BEN DOMAIN-CONTAINING PROTEIN 6"/>
    <property type="match status" value="1"/>
</dbReference>
<feature type="region of interest" description="Disordered" evidence="6">
    <location>
        <begin position="103"/>
        <end position="133"/>
    </location>
</feature>
<evidence type="ECO:0000313" key="9">
    <source>
        <dbReference type="Proteomes" id="UP001153292"/>
    </source>
</evidence>
<evidence type="ECO:0000256" key="5">
    <source>
        <dbReference type="ARBA" id="ARBA00023242"/>
    </source>
</evidence>
<feature type="compositionally biased region" description="Low complexity" evidence="6">
    <location>
        <begin position="946"/>
        <end position="961"/>
    </location>
</feature>
<evidence type="ECO:0000313" key="8">
    <source>
        <dbReference type="EMBL" id="CAH0400960.1"/>
    </source>
</evidence>
<feature type="compositionally biased region" description="Polar residues" evidence="6">
    <location>
        <begin position="836"/>
        <end position="861"/>
    </location>
</feature>
<sequence length="1613" mass="184125">MTRFWVLVEWLDPSPATVDVLCINPERQDGELKIAPNQFIVVKSNRGTETRMAQVVEISDNRERLLNRKRRIDANQDQVHCLDSSPDQRSQSPIQEVFIYEEDNEPEVENQEDDNVYGPNSRPSTSGLARGAQSNVGSGILNVPQIVVEDCSNDGSQETQQSNIHIRPIMRAERRAGTNGRNSFNTPQRHQNELDSSRAGPSTMPIRPYPIYARPSNGMLLNVPQGQQPSLHRRERGHPSEHMRTRSAHRERRRRPRLNRSLQNIYHIQQVYGDMTSSEDDEEQANSYRNLLNIPTEQLFRAEEFDVPNVGRNRRSRHNIFNPHRPPHGERQERPNQFTSLTNVSQPEQILAAGVSDDTDNENGINGRPAQQNGSTISQTHQVLIHSSHTIRMDENEVNVENQIGASGSSQFNVSSDQFHRERSSERSRDGSNLPNTSQRQQNVPRSSADQIHTPNQGSSREQVHSHGSTLNISGGQEEYTDGTSSDSELEYYGRGWRSYRRRRPDIRREQLNHYRSLQNISLRPETFIDAAANNIYEQELLDNCRREHFERRRTSRLCRTCGQFLPGYSNRNLVDQGRQEYYDADGEDIQNEFDNNGLRRNRNYLNTSCPNIGEYRNLHYRPHISPFQSRMHQLYAEWSVRDLQNSGNSSTTELFRQSNLIPSERSNETNQTSVSNAIPLSQINAVPLVQSNATITSNQSIAVPLSQFNTIPPNQSNITMQSSQSNIIPPSQSTVPSSQINRERREQSNGRSSLPNTLQRQQSRERDQTNRTIRTHSAHREHRRHQRRNRSLQNNSRRQRAMVEAVRTEEIHNGRYNISNRPGRVHHERRGRPSGRSNIHNTFQGQPNSAQSRRLVSNRSRSAHGERRRQTHRSSRLHNSNQAQQTQVHNSPSRRDNNEDQPHGSEQCQLDMPELGSGYGSGQEPTNENITIETQSRSAYSSGMQNSDNNEQNQRNTNNQSRILREDYQSPGDNRLDISQANEVSEDYDVINNQNQVYRSEYRQSSDLIPSDVIQCDAQQPSNHRSSQQITQEQQNYFASIGLEQLNMFKNANSVHEKLRIEPHGYRNLESTSHKQPCDDEGSSSGKNATQLEKTKSQINVSYIQCYEHGKQTENYENNYMDYTITQDQLIGEGHSQLDVSNHQQTIQSKSQDEGGHNNLSVVVQNQPNNEEDVFIREDQVQASGNRHSQDNQICIERNQLDTYNQPPVINNTQREGNQYGHNSQLMVLQSQAVSQDEDCVIIKDQTQPVNVDEDFQAFEEWAYREHQQNRSNQSNISIQLDPKLGVNQLLDGNSNAMDDSSKQPSYVIENSSDMEDENQTNSNEREHFNISEPIEGQRVEQLIDDGQQLLNNNESGLPDIFKSIFTLQRLFERIQQGFSEQGTVDQNTSRTPVHEAEGSDDTDDQNWLNSGSCVQPNQENILQARNDIAMPSTSRCARAEMVTATRSMDQMNSLMPVKRVKPAHVRRASAQSSVTDDTMVIGSGNARIPDHLLRGINWRSFSTATRQLLVAVFSRRILATHSLSGKPSRAFTDKPTKKRLNPKLVDEIVKTVSERCGVTSSRVRKIISLKCGEETRLFRKQQEMMRAHQGHRNDRSSDTDVSSGDGPGAIG</sequence>
<feature type="compositionally biased region" description="Basic residues" evidence="6">
    <location>
        <begin position="774"/>
        <end position="791"/>
    </location>
</feature>
<evidence type="ECO:0000259" key="7">
    <source>
        <dbReference type="PROSITE" id="PS51457"/>
    </source>
</evidence>
<evidence type="ECO:0000256" key="1">
    <source>
        <dbReference type="ARBA" id="ARBA00004123"/>
    </source>
</evidence>
<feature type="region of interest" description="Disordered" evidence="6">
    <location>
        <begin position="1069"/>
        <end position="1094"/>
    </location>
</feature>
<dbReference type="PROSITE" id="PS51457">
    <property type="entry name" value="BEN"/>
    <property type="match status" value="1"/>
</dbReference>
<feature type="compositionally biased region" description="Basic and acidic residues" evidence="6">
    <location>
        <begin position="1069"/>
        <end position="1079"/>
    </location>
</feature>
<feature type="compositionally biased region" description="Polar residues" evidence="6">
    <location>
        <begin position="924"/>
        <end position="945"/>
    </location>
</feature>
<feature type="compositionally biased region" description="Polar residues" evidence="6">
    <location>
        <begin position="369"/>
        <end position="378"/>
    </location>
</feature>
<feature type="region of interest" description="Disordered" evidence="6">
    <location>
        <begin position="175"/>
        <end position="210"/>
    </location>
</feature>
<evidence type="ECO:0000256" key="6">
    <source>
        <dbReference type="SAM" id="MobiDB-lite"/>
    </source>
</evidence>
<evidence type="ECO:0000256" key="4">
    <source>
        <dbReference type="ARBA" id="ARBA00023163"/>
    </source>
</evidence>
<accession>A0ABN8B5M0</accession>
<feature type="region of interest" description="Disordered" evidence="6">
    <location>
        <begin position="1383"/>
        <end position="1415"/>
    </location>
</feature>
<keyword evidence="4" id="KW-0804">Transcription</keyword>
<dbReference type="PANTHER" id="PTHR35346">
    <property type="entry name" value="BEN DOMAIN-CONTAINING PROTEIN 6"/>
    <property type="match status" value="1"/>
</dbReference>
<dbReference type="Pfam" id="PF10523">
    <property type="entry name" value="BEN"/>
    <property type="match status" value="1"/>
</dbReference>
<feature type="region of interest" description="Disordered" evidence="6">
    <location>
        <begin position="647"/>
        <end position="673"/>
    </location>
</feature>
<protein>
    <recommendedName>
        <fullName evidence="7">BEN domain-containing protein</fullName>
    </recommendedName>
</protein>
<feature type="compositionally biased region" description="Basic and acidic residues" evidence="6">
    <location>
        <begin position="894"/>
        <end position="904"/>
    </location>
</feature>
<feature type="compositionally biased region" description="Polar residues" evidence="6">
    <location>
        <begin position="1084"/>
        <end position="1094"/>
    </location>
</feature>
<feature type="compositionally biased region" description="Polar residues" evidence="6">
    <location>
        <begin position="431"/>
        <end position="475"/>
    </location>
</feature>
<feature type="compositionally biased region" description="Polar residues" evidence="6">
    <location>
        <begin position="1383"/>
        <end position="1393"/>
    </location>
</feature>
<feature type="region of interest" description="Disordered" evidence="6">
    <location>
        <begin position="356"/>
        <end position="378"/>
    </location>
</feature>
<feature type="compositionally biased region" description="Basic and acidic residues" evidence="6">
    <location>
        <begin position="1586"/>
        <end position="1600"/>
    </location>
</feature>
<feature type="compositionally biased region" description="Basic residues" evidence="6">
    <location>
        <begin position="245"/>
        <end position="258"/>
    </location>
</feature>
<reference evidence="8" key="1">
    <citation type="submission" date="2021-12" db="EMBL/GenBank/DDBJ databases">
        <authorList>
            <person name="King R."/>
        </authorList>
    </citation>
    <scope>NUCLEOTIDE SEQUENCE</scope>
</reference>
<feature type="compositionally biased region" description="Low complexity" evidence="6">
    <location>
        <begin position="722"/>
        <end position="734"/>
    </location>
</feature>
<keyword evidence="9" id="KW-1185">Reference proteome</keyword>
<feature type="compositionally biased region" description="Acidic residues" evidence="6">
    <location>
        <begin position="103"/>
        <end position="115"/>
    </location>
</feature>
<feature type="compositionally biased region" description="Polar residues" evidence="6">
    <location>
        <begin position="179"/>
        <end position="189"/>
    </location>
</feature>
<feature type="compositionally biased region" description="Basic and acidic residues" evidence="6">
    <location>
        <begin position="418"/>
        <end position="430"/>
    </location>
</feature>
<keyword evidence="2" id="KW-0678">Repressor</keyword>
<dbReference type="Gene3D" id="1.10.10.2590">
    <property type="entry name" value="BEN domain"/>
    <property type="match status" value="1"/>
</dbReference>
<dbReference type="InterPro" id="IPR037496">
    <property type="entry name" value="BEND6-like"/>
</dbReference>
<gene>
    <name evidence="8" type="ORF">CHILSU_LOCUS4171</name>
</gene>
<proteinExistence type="predicted"/>
<evidence type="ECO:0000256" key="3">
    <source>
        <dbReference type="ARBA" id="ARBA00023015"/>
    </source>
</evidence>
<dbReference type="Proteomes" id="UP001153292">
    <property type="component" value="Chromosome 18"/>
</dbReference>
<feature type="compositionally biased region" description="Polar residues" evidence="6">
    <location>
        <begin position="647"/>
        <end position="662"/>
    </location>
</feature>
<comment type="subcellular location">
    <subcellularLocation>
        <location evidence="1">Nucleus</location>
    </subcellularLocation>
</comment>
<feature type="region of interest" description="Disordered" evidence="6">
    <location>
        <begin position="714"/>
        <end position="963"/>
    </location>
</feature>
<feature type="region of interest" description="Disordered" evidence="6">
    <location>
        <begin position="1311"/>
        <end position="1331"/>
    </location>
</feature>
<keyword evidence="5" id="KW-0539">Nucleus</keyword>
<feature type="region of interest" description="Disordered" evidence="6">
    <location>
        <begin position="406"/>
        <end position="488"/>
    </location>
</feature>
<keyword evidence="3" id="KW-0805">Transcription regulation</keyword>
<feature type="domain" description="BEN" evidence="7">
    <location>
        <begin position="1484"/>
        <end position="1584"/>
    </location>
</feature>
<dbReference type="SMART" id="SM01025">
    <property type="entry name" value="BEN"/>
    <property type="match status" value="1"/>
</dbReference>